<reference evidence="2 3" key="1">
    <citation type="submission" date="2020-08" db="EMBL/GenBank/DDBJ databases">
        <title>Genomic Encyclopedia of Type Strains, Phase IV (KMG-IV): sequencing the most valuable type-strain genomes for metagenomic binning, comparative biology and taxonomic classification.</title>
        <authorList>
            <person name="Goeker M."/>
        </authorList>
    </citation>
    <scope>NUCLEOTIDE SEQUENCE [LARGE SCALE GENOMIC DNA]</scope>
    <source>
        <strain evidence="2 3">DSM 29854</strain>
    </source>
</reference>
<dbReference type="AlphaFoldDB" id="A0A839GE90"/>
<organism evidence="2 3">
    <name type="scientific">Rufibacter quisquiliarum</name>
    <dbReference type="NCBI Taxonomy" id="1549639"/>
    <lineage>
        <taxon>Bacteria</taxon>
        <taxon>Pseudomonadati</taxon>
        <taxon>Bacteroidota</taxon>
        <taxon>Cytophagia</taxon>
        <taxon>Cytophagales</taxon>
        <taxon>Hymenobacteraceae</taxon>
        <taxon>Rufibacter</taxon>
    </lineage>
</organism>
<dbReference type="EMBL" id="JACJIQ010000001">
    <property type="protein sequence ID" value="MBA9075843.1"/>
    <property type="molecule type" value="Genomic_DNA"/>
</dbReference>
<proteinExistence type="predicted"/>
<name>A0A839GE90_9BACT</name>
<gene>
    <name evidence="2" type="ORF">FHS90_000540</name>
</gene>
<sequence length="268" mass="29948">MGVDSWNKKRRLSKCVFLFLACFPENSPKTETAYKLFEMRIQPRKGGGDFLSSSGGVGAAYLSSCCQALIPKEKPPACGWLESNGVGLCDKKTEGKFCWRRVIILPKSVRSIGAGSTFAQETDSSRSMGKYMAVLIAVVLMGTACEPSAQNQAKTLHEEVMALHDSSMAKMGDLYTHRKELLRLQDSLPAADSARQRGVRYGVSKLLEADEHMMQWMRAYRIPDLQKPKEALLYLQDEREKIQKVRQEIEQSLKVADSLAAQLTNKHP</sequence>
<evidence type="ECO:0000256" key="1">
    <source>
        <dbReference type="SAM" id="Coils"/>
    </source>
</evidence>
<evidence type="ECO:0000313" key="2">
    <source>
        <dbReference type="EMBL" id="MBA9075843.1"/>
    </source>
</evidence>
<feature type="coiled-coil region" evidence="1">
    <location>
        <begin position="235"/>
        <end position="266"/>
    </location>
</feature>
<dbReference type="RefSeq" id="WP_182511533.1">
    <property type="nucleotide sequence ID" value="NZ_JACJIQ010000001.1"/>
</dbReference>
<keyword evidence="3" id="KW-1185">Reference proteome</keyword>
<dbReference type="Proteomes" id="UP000563094">
    <property type="component" value="Unassembled WGS sequence"/>
</dbReference>
<keyword evidence="1" id="KW-0175">Coiled coil</keyword>
<accession>A0A839GE90</accession>
<evidence type="ECO:0000313" key="3">
    <source>
        <dbReference type="Proteomes" id="UP000563094"/>
    </source>
</evidence>
<comment type="caution">
    <text evidence="2">The sequence shown here is derived from an EMBL/GenBank/DDBJ whole genome shotgun (WGS) entry which is preliminary data.</text>
</comment>
<protein>
    <submittedName>
        <fullName evidence="2">Uncharacterized protein</fullName>
    </submittedName>
</protein>